<evidence type="ECO:0008006" key="4">
    <source>
        <dbReference type="Google" id="ProtNLM"/>
    </source>
</evidence>
<keyword evidence="3" id="KW-1185">Reference proteome</keyword>
<gene>
    <name evidence="2" type="ORF">CASFOL_026587</name>
</gene>
<dbReference type="EMBL" id="JAVIJP010000034">
    <property type="protein sequence ID" value="KAL3629365.1"/>
    <property type="molecule type" value="Genomic_DNA"/>
</dbReference>
<name>A0ABD3CKT9_9LAMI</name>
<organism evidence="2 3">
    <name type="scientific">Castilleja foliolosa</name>
    <dbReference type="NCBI Taxonomy" id="1961234"/>
    <lineage>
        <taxon>Eukaryota</taxon>
        <taxon>Viridiplantae</taxon>
        <taxon>Streptophyta</taxon>
        <taxon>Embryophyta</taxon>
        <taxon>Tracheophyta</taxon>
        <taxon>Spermatophyta</taxon>
        <taxon>Magnoliopsida</taxon>
        <taxon>eudicotyledons</taxon>
        <taxon>Gunneridae</taxon>
        <taxon>Pentapetalae</taxon>
        <taxon>asterids</taxon>
        <taxon>lamiids</taxon>
        <taxon>Lamiales</taxon>
        <taxon>Orobanchaceae</taxon>
        <taxon>Pedicularideae</taxon>
        <taxon>Castillejinae</taxon>
        <taxon>Castilleja</taxon>
    </lineage>
</organism>
<protein>
    <recommendedName>
        <fullName evidence="4">Ribosomal protein L34Ae</fullName>
    </recommendedName>
</protein>
<feature type="compositionally biased region" description="Polar residues" evidence="1">
    <location>
        <begin position="246"/>
        <end position="256"/>
    </location>
</feature>
<dbReference type="InterPro" id="IPR012870">
    <property type="entry name" value="DUF1666"/>
</dbReference>
<evidence type="ECO:0000256" key="1">
    <source>
        <dbReference type="SAM" id="MobiDB-lite"/>
    </source>
</evidence>
<evidence type="ECO:0000313" key="2">
    <source>
        <dbReference type="EMBL" id="KAL3629365.1"/>
    </source>
</evidence>
<evidence type="ECO:0000313" key="3">
    <source>
        <dbReference type="Proteomes" id="UP001632038"/>
    </source>
</evidence>
<proteinExistence type="predicted"/>
<reference evidence="3" key="1">
    <citation type="journal article" date="2024" name="IScience">
        <title>Strigolactones Initiate the Formation of Haustorium-like Structures in Castilleja.</title>
        <authorList>
            <person name="Buerger M."/>
            <person name="Peterson D."/>
            <person name="Chory J."/>
        </authorList>
    </citation>
    <scope>NUCLEOTIDE SEQUENCE [LARGE SCALE GENOMIC DNA]</scope>
</reference>
<sequence length="602" mass="70141">MAAGFFSSLFLCQKLVFLIHAVVVYLRSLLRFISRLKLDGSVLLLNKKDKKFGFIEAEPELPPPEKDNAVETRDCDARAGEEKTEELYLKFKFPTYEEFSKGKGNNNSNSGFTFGEKCFVIDDGDVNDQEDENNVKSEAIMEFTENPETETQTVSEKNEFIEDDECQFSSDKNSSIIVSDSEIDPHGNGFLSDGDFGVELDNDSEPEKTFSESELSGFEENKDSSDDFSDEEDSDIMEELKKLEEQNPNGKRTNFLSDKDFGDEIDDEFEKGGDDIEKPDSCEDEDDFESLWEHQELMEQLKMELKKVRATGLPTILEESESPKVMDDLKPWKIDEFERGDCLTELHKFYKSYRERMRKFDIINYQKMYAMGLLQLKDPILTQKALNPTFKSLGLFKNKIHITDPTKKLIQELQGDLEGVYVAQMCLSWEFLHWQYDKALDLWDSDPRSSRRYNEVADEFQQFQVLMQRFIEDEPFQDPRVQNYVKTRCAVRNLLQVPVIREDNLKDKRKVRASSSDEYVITSEMLVEIVEESIRIFWRFVRADKDCLINGQKKLPELPDPDQDLELLMEIKKNLQKEGEKGEGYFEERKLHFEEIQTVQGR</sequence>
<dbReference type="Pfam" id="PF07891">
    <property type="entry name" value="DUF1666"/>
    <property type="match status" value="1"/>
</dbReference>
<dbReference type="PANTHER" id="PTHR46741:SF2">
    <property type="entry name" value="RIBOSOMAL PROTEIN L34AE"/>
    <property type="match status" value="1"/>
</dbReference>
<comment type="caution">
    <text evidence="2">The sequence shown here is derived from an EMBL/GenBank/DDBJ whole genome shotgun (WGS) entry which is preliminary data.</text>
</comment>
<dbReference type="PANTHER" id="PTHR46741">
    <property type="entry name" value="OS09G0413600 PROTEIN"/>
    <property type="match status" value="1"/>
</dbReference>
<dbReference type="AlphaFoldDB" id="A0ABD3CKT9"/>
<feature type="region of interest" description="Disordered" evidence="1">
    <location>
        <begin position="193"/>
        <end position="263"/>
    </location>
</feature>
<feature type="compositionally biased region" description="Acidic residues" evidence="1">
    <location>
        <begin position="226"/>
        <end position="237"/>
    </location>
</feature>
<dbReference type="Proteomes" id="UP001632038">
    <property type="component" value="Unassembled WGS sequence"/>
</dbReference>
<accession>A0ABD3CKT9</accession>